<proteinExistence type="predicted"/>
<dbReference type="EMBL" id="KB631653">
    <property type="protein sequence ID" value="ERL85052.1"/>
    <property type="molecule type" value="Genomic_DNA"/>
</dbReference>
<dbReference type="InterPro" id="IPR035892">
    <property type="entry name" value="C2_domain_sf"/>
</dbReference>
<evidence type="ECO:0000313" key="2">
    <source>
        <dbReference type="EMBL" id="ERL85052.1"/>
    </source>
</evidence>
<dbReference type="STRING" id="77166.U4TW84"/>
<dbReference type="AlphaFoldDB" id="U4TW84"/>
<evidence type="ECO:0000313" key="1">
    <source>
        <dbReference type="EMBL" id="ERL84234.1"/>
    </source>
</evidence>
<dbReference type="Gene3D" id="2.60.40.150">
    <property type="entry name" value="C2 domain"/>
    <property type="match status" value="1"/>
</dbReference>
<protein>
    <recommendedName>
        <fullName evidence="4">C2 domain-containing protein</fullName>
    </recommendedName>
</protein>
<evidence type="ECO:0000313" key="3">
    <source>
        <dbReference type="Proteomes" id="UP000030742"/>
    </source>
</evidence>
<gene>
    <name evidence="1" type="ORF">D910_01613</name>
    <name evidence="2" type="ORF">D910_02475</name>
</gene>
<dbReference type="EMBL" id="KB631320">
    <property type="protein sequence ID" value="ERL84234.1"/>
    <property type="molecule type" value="Genomic_DNA"/>
</dbReference>
<dbReference type="SUPFAM" id="SSF49562">
    <property type="entry name" value="C2 domain (Calcium/lipid-binding domain, CaLB)"/>
    <property type="match status" value="1"/>
</dbReference>
<accession>U4TW84</accession>
<organism evidence="2 3">
    <name type="scientific">Dendroctonus ponderosae</name>
    <name type="common">Mountain pine beetle</name>
    <dbReference type="NCBI Taxonomy" id="77166"/>
    <lineage>
        <taxon>Eukaryota</taxon>
        <taxon>Metazoa</taxon>
        <taxon>Ecdysozoa</taxon>
        <taxon>Arthropoda</taxon>
        <taxon>Hexapoda</taxon>
        <taxon>Insecta</taxon>
        <taxon>Pterygota</taxon>
        <taxon>Neoptera</taxon>
        <taxon>Endopterygota</taxon>
        <taxon>Coleoptera</taxon>
        <taxon>Polyphaga</taxon>
        <taxon>Cucujiformia</taxon>
        <taxon>Curculionidae</taxon>
        <taxon>Scolytinae</taxon>
        <taxon>Dendroctonus</taxon>
    </lineage>
</organism>
<name>U4TW84_DENPD</name>
<reference evidence="2 3" key="1">
    <citation type="journal article" date="2013" name="Genome Biol.">
        <title>Draft genome of the mountain pine beetle, Dendroctonus ponderosae Hopkins, a major forest pest.</title>
        <authorList>
            <person name="Keeling C.I."/>
            <person name="Yuen M.M."/>
            <person name="Liao N.Y."/>
            <person name="Docking T.R."/>
            <person name="Chan S.K."/>
            <person name="Taylor G.A."/>
            <person name="Palmquist D.L."/>
            <person name="Jackman S.D."/>
            <person name="Nguyen A."/>
            <person name="Li M."/>
            <person name="Henderson H."/>
            <person name="Janes J.K."/>
            <person name="Zhao Y."/>
            <person name="Pandoh P."/>
            <person name="Moore R."/>
            <person name="Sperling F.A."/>
            <person name="Huber D.P."/>
            <person name="Birol I."/>
            <person name="Jones S.J."/>
            <person name="Bohlmann J."/>
        </authorList>
    </citation>
    <scope>NUCLEOTIDE SEQUENCE</scope>
</reference>
<dbReference type="Proteomes" id="UP000030742">
    <property type="component" value="Unassembled WGS sequence"/>
</dbReference>
<evidence type="ECO:0008006" key="4">
    <source>
        <dbReference type="Google" id="ProtNLM"/>
    </source>
</evidence>
<sequence>MHDLGADYRLHIHNVIDDALTAQFNTYVTLKLQNVKSTTVTVKGASPCWAQDFLLVINRGMEQGHDMGSCNGIPLDTFTDSPLYNRGGYWPMVIIRCRTSNERRRSSWYENGNRTFFAGRLPLRTAFR</sequence>